<reference evidence="1 2" key="1">
    <citation type="journal article" date="2019" name="Sci. Rep.">
        <title>Orb-weaving spider Araneus ventricosus genome elucidates the spidroin gene catalogue.</title>
        <authorList>
            <person name="Kono N."/>
            <person name="Nakamura H."/>
            <person name="Ohtoshi R."/>
            <person name="Moran D.A.P."/>
            <person name="Shinohara A."/>
            <person name="Yoshida Y."/>
            <person name="Fujiwara M."/>
            <person name="Mori M."/>
            <person name="Tomita M."/>
            <person name="Arakawa K."/>
        </authorList>
    </citation>
    <scope>NUCLEOTIDE SEQUENCE [LARGE SCALE GENOMIC DNA]</scope>
</reference>
<sequence length="132" mass="14857">MNEIPAKPTKTFHMHEVLKEYFSLTCESCIRGWSVHSQQTLTARRASEPVKFSCSPHPEVRLPFHREESLETCPFFLQNKEGRLTGTVRLQIECLLGFMNSGGLHTAANADLGCQISAEHLIRPCLASFVNI</sequence>
<name>A0A4Y2GAJ0_ARAVE</name>
<protein>
    <submittedName>
        <fullName evidence="1">Uncharacterized protein</fullName>
    </submittedName>
</protein>
<evidence type="ECO:0000313" key="1">
    <source>
        <dbReference type="EMBL" id="GBM49618.1"/>
    </source>
</evidence>
<proteinExistence type="predicted"/>
<dbReference type="Proteomes" id="UP000499080">
    <property type="component" value="Unassembled WGS sequence"/>
</dbReference>
<evidence type="ECO:0000313" key="2">
    <source>
        <dbReference type="Proteomes" id="UP000499080"/>
    </source>
</evidence>
<comment type="caution">
    <text evidence="1">The sequence shown here is derived from an EMBL/GenBank/DDBJ whole genome shotgun (WGS) entry which is preliminary data.</text>
</comment>
<dbReference type="EMBL" id="BGPR01001265">
    <property type="protein sequence ID" value="GBM49618.1"/>
    <property type="molecule type" value="Genomic_DNA"/>
</dbReference>
<dbReference type="AlphaFoldDB" id="A0A4Y2GAJ0"/>
<organism evidence="1 2">
    <name type="scientific">Araneus ventricosus</name>
    <name type="common">Orbweaver spider</name>
    <name type="synonym">Epeira ventricosa</name>
    <dbReference type="NCBI Taxonomy" id="182803"/>
    <lineage>
        <taxon>Eukaryota</taxon>
        <taxon>Metazoa</taxon>
        <taxon>Ecdysozoa</taxon>
        <taxon>Arthropoda</taxon>
        <taxon>Chelicerata</taxon>
        <taxon>Arachnida</taxon>
        <taxon>Araneae</taxon>
        <taxon>Araneomorphae</taxon>
        <taxon>Entelegynae</taxon>
        <taxon>Araneoidea</taxon>
        <taxon>Araneidae</taxon>
        <taxon>Araneus</taxon>
    </lineage>
</organism>
<keyword evidence="2" id="KW-1185">Reference proteome</keyword>
<accession>A0A4Y2GAJ0</accession>
<gene>
    <name evidence="1" type="ORF">AVEN_248997_1</name>
</gene>